<keyword evidence="4" id="KW-0735">Signal-anchor</keyword>
<keyword evidence="6" id="KW-0175">Coiled coil</keyword>
<keyword evidence="9" id="KW-0808">Transferase</keyword>
<dbReference type="EMBL" id="SMOL01000289">
    <property type="protein sequence ID" value="KAB2620815.1"/>
    <property type="molecule type" value="Genomic_DNA"/>
</dbReference>
<keyword evidence="7" id="KW-1133">Transmembrane helix</keyword>
<feature type="transmembrane region" description="Helical" evidence="7">
    <location>
        <begin position="9"/>
        <end position="30"/>
    </location>
</feature>
<evidence type="ECO:0000259" key="8">
    <source>
        <dbReference type="Pfam" id="PF03016"/>
    </source>
</evidence>
<feature type="domain" description="Exostosin GT47" evidence="8">
    <location>
        <begin position="136"/>
        <end position="428"/>
    </location>
</feature>
<dbReference type="InterPro" id="IPR004263">
    <property type="entry name" value="Exostosin"/>
</dbReference>
<evidence type="ECO:0000256" key="4">
    <source>
        <dbReference type="ARBA" id="ARBA00022968"/>
    </source>
</evidence>
<evidence type="ECO:0000256" key="2">
    <source>
        <dbReference type="ARBA" id="ARBA00010271"/>
    </source>
</evidence>
<comment type="caution">
    <text evidence="9">The sequence shown here is derived from an EMBL/GenBank/DDBJ whole genome shotgun (WGS) entry which is preliminary data.</text>
</comment>
<name>A0A5N5GYW2_9ROSA</name>
<keyword evidence="5" id="KW-0333">Golgi apparatus</keyword>
<comment type="subcellular location">
    <subcellularLocation>
        <location evidence="1">Golgi apparatus membrane</location>
        <topology evidence="1">Single-pass type II membrane protein</topology>
    </subcellularLocation>
</comment>
<dbReference type="OrthoDB" id="1924787at2759"/>
<organism evidence="9 10">
    <name type="scientific">Pyrus ussuriensis x Pyrus communis</name>
    <dbReference type="NCBI Taxonomy" id="2448454"/>
    <lineage>
        <taxon>Eukaryota</taxon>
        <taxon>Viridiplantae</taxon>
        <taxon>Streptophyta</taxon>
        <taxon>Embryophyta</taxon>
        <taxon>Tracheophyta</taxon>
        <taxon>Spermatophyta</taxon>
        <taxon>Magnoliopsida</taxon>
        <taxon>eudicotyledons</taxon>
        <taxon>Gunneridae</taxon>
        <taxon>Pentapetalae</taxon>
        <taxon>rosids</taxon>
        <taxon>fabids</taxon>
        <taxon>Rosales</taxon>
        <taxon>Rosaceae</taxon>
        <taxon>Amygdaloideae</taxon>
        <taxon>Maleae</taxon>
        <taxon>Pyrus</taxon>
    </lineage>
</organism>
<reference evidence="9 10" key="1">
    <citation type="submission" date="2019-09" db="EMBL/GenBank/DDBJ databases">
        <authorList>
            <person name="Ou C."/>
        </authorList>
    </citation>
    <scope>NUCLEOTIDE SEQUENCE [LARGE SCALE GENOMIC DNA]</scope>
    <source>
        <strain evidence="9">S2</strain>
        <tissue evidence="9">Leaf</tissue>
    </source>
</reference>
<reference evidence="9 10" key="2">
    <citation type="submission" date="2019-11" db="EMBL/GenBank/DDBJ databases">
        <title>A de novo genome assembly of a pear dwarfing rootstock.</title>
        <authorList>
            <person name="Wang F."/>
            <person name="Wang J."/>
            <person name="Li S."/>
            <person name="Zhang Y."/>
            <person name="Fang M."/>
            <person name="Ma L."/>
            <person name="Zhao Y."/>
            <person name="Jiang S."/>
        </authorList>
    </citation>
    <scope>NUCLEOTIDE SEQUENCE [LARGE SCALE GENOMIC DNA]</scope>
    <source>
        <strain evidence="9">S2</strain>
        <tissue evidence="9">Leaf</tissue>
    </source>
</reference>
<evidence type="ECO:0000256" key="6">
    <source>
        <dbReference type="SAM" id="Coils"/>
    </source>
</evidence>
<evidence type="ECO:0000256" key="5">
    <source>
        <dbReference type="ARBA" id="ARBA00023034"/>
    </source>
</evidence>
<evidence type="ECO:0000313" key="9">
    <source>
        <dbReference type="EMBL" id="KAB2620815.1"/>
    </source>
</evidence>
<dbReference type="Pfam" id="PF03016">
    <property type="entry name" value="Exostosin_GT47"/>
    <property type="match status" value="2"/>
</dbReference>
<dbReference type="GO" id="GO:0000139">
    <property type="term" value="C:Golgi membrane"/>
    <property type="evidence" value="ECO:0007669"/>
    <property type="project" value="UniProtKB-SubCell"/>
</dbReference>
<keyword evidence="10" id="KW-1185">Reference proteome</keyword>
<evidence type="ECO:0000313" key="10">
    <source>
        <dbReference type="Proteomes" id="UP000327157"/>
    </source>
</evidence>
<accession>A0A5N5GYW2</accession>
<sequence>MNSAFRCPTLFWLIIFFFLVFFVLTFSPLLRENNVNIPLVSSFNTTTTPSSLTKRNHTSLPQVSYFDELLTGSMYQRRHRANLTKNKTSLERIEEDLAKARAAIREAIQSRNYTSEREETFVPRGSIYKNSYAFHQSHIEMRKRFKVWTYKEGELPLLHIGPMKNIYGIEGHFIDEMERTDNPFRATHPDEAHTFFLPFSVANIIEYVYLPITRKQDYRRDRLQRVVIDYIGIVANKYRYWNRSNGADHFMASCHDWAPEISAGQPKLFKNFIRVLCNANTSEGFRPKRDVSLLEVYVPPRELGPPDLGQAPNNRWILAFFAGRDHGPIRPILLHYWKDKDDEVQVHEKLPQDQNYTKLMGQSKYCLCPSGFEVASPRAVEAIHAGCVPVLISDNYTLPFNDVLDWSQFSVQIPVAKIPEIKTILQAIPYENYVKMQKRVSKVKRHFVLNRPSEPFDGKTSLDRIEEDLAKARAAILEAIQYKKYASQKIETFIPRGTVYKNPYAFHQSHIEMVKRFKVWSYKEGEHPLIHFGPLNDIYGIEGQFIDEIEREESPFRATHPDKAHTFFLPLSVANVVRFVYMPITRRQDYHRDRLQRVVTDYIGVVAGKYPYWNRSNGADHFMASCHDWAPEVSVGNQELFKNFIRVLCNANTSEGFQPKRDVSLPEIYLYKGNLGSSNLCQAAKSRPILAFFAGRVHGPVRPILLDHWKDKDDEVQVFGKLPKGLNYTKFMVQSKFCLCPSGFEVASPRIVEAIYAGCVPVLISDSYTLPFSDVFDWSKFSVQIPVAKIPEIKTILQAIPFDKYLKMQKRVCRVRPHFVINRPSKPFDVIHMILHSVWLRRLDFKLEA</sequence>
<evidence type="ECO:0000256" key="3">
    <source>
        <dbReference type="ARBA" id="ARBA00022676"/>
    </source>
</evidence>
<comment type="similarity">
    <text evidence="2">Belongs to the glycosyltransferase 47 family.</text>
</comment>
<gene>
    <name evidence="9" type="ORF">D8674_041235</name>
</gene>
<feature type="domain" description="Exostosin GT47" evidence="8">
    <location>
        <begin position="499"/>
        <end position="800"/>
    </location>
</feature>
<dbReference type="GO" id="GO:0016757">
    <property type="term" value="F:glycosyltransferase activity"/>
    <property type="evidence" value="ECO:0007669"/>
    <property type="project" value="UniProtKB-KW"/>
</dbReference>
<protein>
    <submittedName>
        <fullName evidence="9">Glycosyltransferase</fullName>
    </submittedName>
</protein>
<evidence type="ECO:0000256" key="7">
    <source>
        <dbReference type="SAM" id="Phobius"/>
    </source>
</evidence>
<evidence type="ECO:0000256" key="1">
    <source>
        <dbReference type="ARBA" id="ARBA00004323"/>
    </source>
</evidence>
<dbReference type="PANTHER" id="PTHR11062">
    <property type="entry name" value="EXOSTOSIN HEPARAN SULFATE GLYCOSYLTRANSFERASE -RELATED"/>
    <property type="match status" value="1"/>
</dbReference>
<dbReference type="AlphaFoldDB" id="A0A5N5GYW2"/>
<dbReference type="InterPro" id="IPR040911">
    <property type="entry name" value="Exostosin_GT47"/>
</dbReference>
<keyword evidence="3" id="KW-0328">Glycosyltransferase</keyword>
<dbReference type="Proteomes" id="UP000327157">
    <property type="component" value="Unassembled WGS sequence"/>
</dbReference>
<dbReference type="PANTHER" id="PTHR11062:SF124">
    <property type="entry name" value="XYLOGALACTURONAN BETA-1,3-XYLOSYLTRANSFERASE"/>
    <property type="match status" value="1"/>
</dbReference>
<proteinExistence type="inferred from homology"/>
<keyword evidence="7" id="KW-0472">Membrane</keyword>
<feature type="coiled-coil region" evidence="6">
    <location>
        <begin position="83"/>
        <end position="110"/>
    </location>
</feature>
<keyword evidence="7" id="KW-0812">Transmembrane</keyword>